<evidence type="ECO:0000313" key="3">
    <source>
        <dbReference type="EMBL" id="GIH94435.1"/>
    </source>
</evidence>
<dbReference type="GO" id="GO:0016627">
    <property type="term" value="F:oxidoreductase activity, acting on the CH-CH group of donors"/>
    <property type="evidence" value="ECO:0007669"/>
    <property type="project" value="TreeGrafter"/>
</dbReference>
<evidence type="ECO:0000313" key="4">
    <source>
        <dbReference type="Proteomes" id="UP000619788"/>
    </source>
</evidence>
<dbReference type="InterPro" id="IPR024031">
    <property type="entry name" value="MSMEG_5819/OxyR"/>
</dbReference>
<gene>
    <name evidence="3" type="ORF">Psi01_50650</name>
</gene>
<sequence>MTTSDTSTQIFSQAELDYLAGQRLGRLATVAPDGTLQNSPTGFHYNPGTGTIDIYGRAMGATRKFRNVRANGRVAFVVDDIASTDPWRVRGVEIRGTAEAIEDHEPPSPYMSREIIRIRPRRIISWGVDPAQSGMVGRDV</sequence>
<name>A0A8J3SL75_9ACTN</name>
<dbReference type="Pfam" id="PF01243">
    <property type="entry name" value="PNPOx_N"/>
    <property type="match status" value="1"/>
</dbReference>
<dbReference type="InterPro" id="IPR011576">
    <property type="entry name" value="Pyridox_Oxase_N"/>
</dbReference>
<dbReference type="RefSeq" id="WP_204066569.1">
    <property type="nucleotide sequence ID" value="NZ_BOOJ01000041.1"/>
</dbReference>
<dbReference type="AlphaFoldDB" id="A0A8J3SL75"/>
<organism evidence="3 4">
    <name type="scientific">Planobispora siamensis</name>
    <dbReference type="NCBI Taxonomy" id="936338"/>
    <lineage>
        <taxon>Bacteria</taxon>
        <taxon>Bacillati</taxon>
        <taxon>Actinomycetota</taxon>
        <taxon>Actinomycetes</taxon>
        <taxon>Streptosporangiales</taxon>
        <taxon>Streptosporangiaceae</taxon>
        <taxon>Planobispora</taxon>
    </lineage>
</organism>
<proteinExistence type="predicted"/>
<dbReference type="Gene3D" id="2.30.110.10">
    <property type="entry name" value="Electron Transport, Fmn-binding Protein, Chain A"/>
    <property type="match status" value="1"/>
</dbReference>
<dbReference type="GO" id="GO:0070967">
    <property type="term" value="F:coenzyme F420 binding"/>
    <property type="evidence" value="ECO:0007669"/>
    <property type="project" value="TreeGrafter"/>
</dbReference>
<dbReference type="PANTHER" id="PTHR35176">
    <property type="entry name" value="HEME OXYGENASE HI_0854-RELATED"/>
    <property type="match status" value="1"/>
</dbReference>
<accession>A0A8J3SL75</accession>
<dbReference type="Proteomes" id="UP000619788">
    <property type="component" value="Unassembled WGS sequence"/>
</dbReference>
<keyword evidence="4" id="KW-1185">Reference proteome</keyword>
<reference evidence="3 4" key="1">
    <citation type="submission" date="2021-01" db="EMBL/GenBank/DDBJ databases">
        <title>Whole genome shotgun sequence of Planobispora siamensis NBRC 107568.</title>
        <authorList>
            <person name="Komaki H."/>
            <person name="Tamura T."/>
        </authorList>
    </citation>
    <scope>NUCLEOTIDE SEQUENCE [LARGE SCALE GENOMIC DNA]</scope>
    <source>
        <strain evidence="3 4">NBRC 107568</strain>
    </source>
</reference>
<dbReference type="NCBIfam" id="TIGR04023">
    <property type="entry name" value="PPOX_MSMEG_5819"/>
    <property type="match status" value="1"/>
</dbReference>
<dbReference type="InterPro" id="IPR012349">
    <property type="entry name" value="Split_barrel_FMN-bd"/>
</dbReference>
<dbReference type="GO" id="GO:0005829">
    <property type="term" value="C:cytosol"/>
    <property type="evidence" value="ECO:0007669"/>
    <property type="project" value="TreeGrafter"/>
</dbReference>
<dbReference type="EMBL" id="BOOJ01000041">
    <property type="protein sequence ID" value="GIH94435.1"/>
    <property type="molecule type" value="Genomic_DNA"/>
</dbReference>
<keyword evidence="1" id="KW-0560">Oxidoreductase</keyword>
<dbReference type="InterPro" id="IPR052019">
    <property type="entry name" value="F420H2_bilvrd_red/Heme_oxyg"/>
</dbReference>
<comment type="caution">
    <text evidence="3">The sequence shown here is derived from an EMBL/GenBank/DDBJ whole genome shotgun (WGS) entry which is preliminary data.</text>
</comment>
<protein>
    <submittedName>
        <fullName evidence="3">PPOX class F420-dependent oxidoreductase</fullName>
    </submittedName>
</protein>
<dbReference type="SUPFAM" id="SSF50475">
    <property type="entry name" value="FMN-binding split barrel"/>
    <property type="match status" value="1"/>
</dbReference>
<evidence type="ECO:0000259" key="2">
    <source>
        <dbReference type="Pfam" id="PF01243"/>
    </source>
</evidence>
<feature type="domain" description="Pyridoxamine 5'-phosphate oxidase N-terminal" evidence="2">
    <location>
        <begin position="17"/>
        <end position="110"/>
    </location>
</feature>
<evidence type="ECO:0000256" key="1">
    <source>
        <dbReference type="ARBA" id="ARBA00023002"/>
    </source>
</evidence>
<dbReference type="PANTHER" id="PTHR35176:SF6">
    <property type="entry name" value="HEME OXYGENASE HI_0854-RELATED"/>
    <property type="match status" value="1"/>
</dbReference>